<dbReference type="EMBL" id="JAAAJB010000572">
    <property type="protein sequence ID" value="KAG0253571.1"/>
    <property type="molecule type" value="Genomic_DNA"/>
</dbReference>
<accession>A0A9P6PV12</accession>
<feature type="compositionally biased region" description="Basic and acidic residues" evidence="2">
    <location>
        <begin position="762"/>
        <end position="772"/>
    </location>
</feature>
<feature type="coiled-coil region" evidence="1">
    <location>
        <begin position="1004"/>
        <end position="1070"/>
    </location>
</feature>
<evidence type="ECO:0000313" key="3">
    <source>
        <dbReference type="EMBL" id="KAG0253571.1"/>
    </source>
</evidence>
<evidence type="ECO:0008006" key="5">
    <source>
        <dbReference type="Google" id="ProtNLM"/>
    </source>
</evidence>
<dbReference type="Pfam" id="PF04388">
    <property type="entry name" value="Hamartin"/>
    <property type="match status" value="2"/>
</dbReference>
<dbReference type="GO" id="GO:0033596">
    <property type="term" value="C:TSC1-TSC2 complex"/>
    <property type="evidence" value="ECO:0007669"/>
    <property type="project" value="TreeGrafter"/>
</dbReference>
<keyword evidence="1" id="KW-0175">Coiled coil</keyword>
<dbReference type="GO" id="GO:0051726">
    <property type="term" value="P:regulation of cell cycle"/>
    <property type="evidence" value="ECO:0007669"/>
    <property type="project" value="TreeGrafter"/>
</dbReference>
<feature type="compositionally biased region" description="Polar residues" evidence="2">
    <location>
        <begin position="781"/>
        <end position="791"/>
    </location>
</feature>
<feature type="compositionally biased region" description="Polar residues" evidence="2">
    <location>
        <begin position="1562"/>
        <end position="1572"/>
    </location>
</feature>
<evidence type="ECO:0000313" key="4">
    <source>
        <dbReference type="Proteomes" id="UP000807716"/>
    </source>
</evidence>
<dbReference type="InterPro" id="IPR007483">
    <property type="entry name" value="Hamartin"/>
</dbReference>
<feature type="region of interest" description="Disordered" evidence="2">
    <location>
        <begin position="702"/>
        <end position="838"/>
    </location>
</feature>
<dbReference type="OrthoDB" id="6022054at2759"/>
<feature type="compositionally biased region" description="Low complexity" evidence="2">
    <location>
        <begin position="133"/>
        <end position="152"/>
    </location>
</feature>
<reference evidence="3" key="1">
    <citation type="journal article" date="2020" name="Fungal Divers.">
        <title>Resolving the Mortierellaceae phylogeny through synthesis of multi-gene phylogenetics and phylogenomics.</title>
        <authorList>
            <person name="Vandepol N."/>
            <person name="Liber J."/>
            <person name="Desiro A."/>
            <person name="Na H."/>
            <person name="Kennedy M."/>
            <person name="Barry K."/>
            <person name="Grigoriev I.V."/>
            <person name="Miller A.N."/>
            <person name="O'Donnell K."/>
            <person name="Stajich J.E."/>
            <person name="Bonito G."/>
        </authorList>
    </citation>
    <scope>NUCLEOTIDE SEQUENCE</scope>
    <source>
        <strain evidence="3">BC1065</strain>
    </source>
</reference>
<feature type="compositionally biased region" description="Polar residues" evidence="2">
    <location>
        <begin position="800"/>
        <end position="814"/>
    </location>
</feature>
<feature type="region of interest" description="Disordered" evidence="2">
    <location>
        <begin position="584"/>
        <end position="609"/>
    </location>
</feature>
<feature type="compositionally biased region" description="Basic and acidic residues" evidence="2">
    <location>
        <begin position="1452"/>
        <end position="1462"/>
    </location>
</feature>
<feature type="region of interest" description="Disordered" evidence="2">
    <location>
        <begin position="878"/>
        <end position="931"/>
    </location>
</feature>
<proteinExistence type="predicted"/>
<feature type="coiled-coil region" evidence="1">
    <location>
        <begin position="1147"/>
        <end position="1174"/>
    </location>
</feature>
<feature type="compositionally biased region" description="Basic and acidic residues" evidence="2">
    <location>
        <begin position="549"/>
        <end position="558"/>
    </location>
</feature>
<protein>
    <recommendedName>
        <fullName evidence="5">Hamartin</fullName>
    </recommendedName>
</protein>
<dbReference type="PANTHER" id="PTHR15154:SF2">
    <property type="entry name" value="HAMARTIN"/>
    <property type="match status" value="1"/>
</dbReference>
<feature type="region of interest" description="Disordered" evidence="2">
    <location>
        <begin position="50"/>
        <end position="95"/>
    </location>
</feature>
<feature type="compositionally biased region" description="Basic and acidic residues" evidence="2">
    <location>
        <begin position="1422"/>
        <end position="1440"/>
    </location>
</feature>
<feature type="region of interest" description="Disordered" evidence="2">
    <location>
        <begin position="1333"/>
        <end position="1526"/>
    </location>
</feature>
<comment type="caution">
    <text evidence="3">The sequence shown here is derived from an EMBL/GenBank/DDBJ whole genome shotgun (WGS) entry which is preliminary data.</text>
</comment>
<dbReference type="PANTHER" id="PTHR15154">
    <property type="entry name" value="HAMARTIN"/>
    <property type="match status" value="1"/>
</dbReference>
<feature type="compositionally biased region" description="Basic and acidic residues" evidence="2">
    <location>
        <begin position="1661"/>
        <end position="1680"/>
    </location>
</feature>
<feature type="compositionally biased region" description="Polar residues" evidence="2">
    <location>
        <begin position="519"/>
        <end position="528"/>
    </location>
</feature>
<feature type="compositionally biased region" description="Basic and acidic residues" evidence="2">
    <location>
        <begin position="1225"/>
        <end position="1234"/>
    </location>
</feature>
<feature type="compositionally biased region" description="Polar residues" evidence="2">
    <location>
        <begin position="51"/>
        <end position="64"/>
    </location>
</feature>
<feature type="coiled-coil region" evidence="1">
    <location>
        <begin position="1288"/>
        <end position="1329"/>
    </location>
</feature>
<keyword evidence="4" id="KW-1185">Reference proteome</keyword>
<organism evidence="3 4">
    <name type="scientific">Actinomortierella ambigua</name>
    <dbReference type="NCBI Taxonomy" id="1343610"/>
    <lineage>
        <taxon>Eukaryota</taxon>
        <taxon>Fungi</taxon>
        <taxon>Fungi incertae sedis</taxon>
        <taxon>Mucoromycota</taxon>
        <taxon>Mortierellomycotina</taxon>
        <taxon>Mortierellomycetes</taxon>
        <taxon>Mortierellales</taxon>
        <taxon>Mortierellaceae</taxon>
        <taxon>Actinomortierella</taxon>
    </lineage>
</organism>
<feature type="region of interest" description="Disordered" evidence="2">
    <location>
        <begin position="1181"/>
        <end position="1254"/>
    </location>
</feature>
<feature type="region of interest" description="Disordered" evidence="2">
    <location>
        <begin position="1542"/>
        <end position="1698"/>
    </location>
</feature>
<feature type="compositionally biased region" description="Polar residues" evidence="2">
    <location>
        <begin position="909"/>
        <end position="931"/>
    </location>
</feature>
<dbReference type="GO" id="GO:0032007">
    <property type="term" value="P:negative regulation of TOR signaling"/>
    <property type="evidence" value="ECO:0007669"/>
    <property type="project" value="TreeGrafter"/>
</dbReference>
<feature type="compositionally biased region" description="Basic and acidic residues" evidence="2">
    <location>
        <begin position="1574"/>
        <end position="1583"/>
    </location>
</feature>
<feature type="region of interest" description="Disordered" evidence="2">
    <location>
        <begin position="519"/>
        <end position="559"/>
    </location>
</feature>
<sequence length="1698" mass="186579">MAGAAPTIKELYKAIGVDYARYISVSEDSPREQAQGETIQQMMDKFVKSQAAATSTSIPPTSGASGPGGLTGSASNVSAAAGRAPTTLGSPNNPATPRFVNELWFQSVASPSPSGQRHSPAHRLPFAFHRISQHSSASSSPEPSAPVSQAPSSVSSPILSAITNAGAVGAGLGLGVSSTSPATPSSSSFPSTSAFSTASLAPHRLSAHLVSLYQQGGPNVPLARAASRIIVYLTHLMPYLTPRLVIYDWWDRLFEPAFQGEIKLEKASLRACRDLVAACMTKDQLVDGIHLTTGSMLTAGDEEGQLDNHLAITTLAIPQLVLRKYLFAAYKLNHQLALQEDDDTSPVPGSVTWLQSRSSALGYSHQDSPMPPSIQDQYKAYAKTKMVLRRKKDLLVLNLERVLVAYGSNVGRVKDFFGCLYTYFVGIKFRVEVLVLLSHFIRRQRVHLHQIVNTPLFDSLLLSLKYDTSPLTVSLGLTTLIMLMPRIPTALNDRLPDLFTILARVINWPKPNQQTLAHFDAHSTNPNEPFNEFEDDSPVSKSEASRQPSHKEQGRSADTEIEYEEISILDQGIRWLRHAAASEGSRSRVASPGGQPEESGGSPLSSSGATGLTSIAAVMSPKDGLEDQPPPSYIDEDLLMSRVQPLLKRHSVHPNLLTSDAEKEINDMVRWQKLEPMEIVAMCVSLDTWSAAGPNGLGPSLMSIDDDLFPDESDTSSDEAIPGTATAADDSVDVHGTSGAKPSTDGPLTQPHSDGTLGSDDAEIKPMEERGSSESFGPHTRAQSAKGTPTASFARHVRSKSGSDSRAIGGQSSSHSRESHGGPTALGPAPSSSRQRVGRVRGVRMSRILHNFVALRGLDNNELASSFSHLHLSSTRLTGAHSASRPGSAAGSRPISGASDTGIHDAMTSMESTPISSASQSRRNSNHGHSQLLTQVSTFTAEIQLQEYRRMILQLERELMIAMNELNFELFLKQQHIQQISKIHRSHVMDASVEAERQHLYNTCRSLKAQLVETKLLLDKEKAEMSQRKNKQVHWDTDLKSKLQTFREERKLLNAELDRLKLDIEDTRRLQQIQERLLTDERKNVFQLGNSMASLQPRLKKLEHYEHQIEEMSQQLLVWENEQAKSLEIQRQAEIMFTKWRSMEMLLSAEKEEARQLRNRISQQSQILDDMRVQMAIQEGREPEPQPSEMKRPSSPQHNAHPPHRSLSSVVERQDESEEDGAYGDDERALERNKQKSPNYNMQESHRESHSSSDIMPWIALHRSTSNQAGTLDRRKSEAIQEFLWKEKERWDLELQQAQNRLAAEAVKNQQLEDTVMDLRGQLEMALSLNRRRALSGRRADRSGYDGGTSGYNTSVYEDETENSEADPRGFMAPPSKAQDVPYPNKDANYRGRGGGEEGVDSDEGTGMLGRYMSQHRKRQHLERQPEQHPLKQGGDEHDVGTTMEQPRSSKKGKDKDKDTKEKKKSLSRWLQPPALLERSHTDASTHSQQQPTETKPKRRAAVGSSASAARATSGGFFTPSMHFHREGGSAVPVVSVVGAMHSGRGTRGSSGGESVRGTGPSDVSLQSSSSGAGDDRESHDTSPGRSSGHSRRQRMTSYGSSDVGAIGEEDEEGRSDGGEHGLSQSTSTQRSPSRASSPGPSSSTTRRAKSPLSLPQEEQASEKQKERSQARARERERLANGHSLTDPGKLYRNMRML</sequence>
<feature type="compositionally biased region" description="Basic and acidic residues" evidence="2">
    <location>
        <begin position="1181"/>
        <end position="1192"/>
    </location>
</feature>
<feature type="region of interest" description="Disordered" evidence="2">
    <location>
        <begin position="132"/>
        <end position="152"/>
    </location>
</feature>
<feature type="compositionally biased region" description="Low complexity" evidence="2">
    <location>
        <begin position="1622"/>
        <end position="1646"/>
    </location>
</feature>
<feature type="compositionally biased region" description="Polar residues" evidence="2">
    <location>
        <begin position="1485"/>
        <end position="1494"/>
    </location>
</feature>
<gene>
    <name evidence="3" type="ORF">DFQ27_007339</name>
</gene>
<feature type="compositionally biased region" description="Acidic residues" evidence="2">
    <location>
        <begin position="704"/>
        <end position="717"/>
    </location>
</feature>
<feature type="compositionally biased region" description="Low complexity" evidence="2">
    <location>
        <begin position="590"/>
        <end position="609"/>
    </location>
</feature>
<name>A0A9P6PV12_9FUNG</name>
<feature type="compositionally biased region" description="Acidic residues" evidence="2">
    <location>
        <begin position="1215"/>
        <end position="1224"/>
    </location>
</feature>
<dbReference type="Proteomes" id="UP000807716">
    <property type="component" value="Unassembled WGS sequence"/>
</dbReference>
<evidence type="ECO:0000256" key="2">
    <source>
        <dbReference type="SAM" id="MobiDB-lite"/>
    </source>
</evidence>
<feature type="compositionally biased region" description="Low complexity" evidence="2">
    <location>
        <begin position="878"/>
        <end position="894"/>
    </location>
</feature>
<evidence type="ECO:0000256" key="1">
    <source>
        <dbReference type="SAM" id="Coils"/>
    </source>
</evidence>
<feature type="compositionally biased region" description="Low complexity" evidence="2">
    <location>
        <begin position="1502"/>
        <end position="1516"/>
    </location>
</feature>